<evidence type="ECO:0000256" key="2">
    <source>
        <dbReference type="ARBA" id="ARBA00022490"/>
    </source>
</evidence>
<dbReference type="InterPro" id="IPR006602">
    <property type="entry name" value="DM10_dom"/>
</dbReference>
<dbReference type="Gene3D" id="1.10.238.10">
    <property type="entry name" value="EF-hand"/>
    <property type="match status" value="1"/>
</dbReference>
<comment type="subcellular location">
    <subcellularLocation>
        <location evidence="1">Cytoplasm</location>
        <location evidence="1">Cytoskeleton</location>
        <location evidence="1">Cilium axoneme</location>
    </subcellularLocation>
</comment>
<reference evidence="10" key="1">
    <citation type="submission" date="2025-08" db="UniProtKB">
        <authorList>
            <consortium name="RefSeq"/>
        </authorList>
    </citation>
    <scope>IDENTIFICATION</scope>
</reference>
<dbReference type="InterPro" id="IPR011992">
    <property type="entry name" value="EF-hand-dom_pair"/>
</dbReference>
<feature type="domain" description="DM10" evidence="8">
    <location>
        <begin position="413"/>
        <end position="519"/>
    </location>
</feature>
<dbReference type="InterPro" id="IPR040193">
    <property type="entry name" value="EFHC1/EFHC2/EFHB"/>
</dbReference>
<evidence type="ECO:0000256" key="4">
    <source>
        <dbReference type="ARBA" id="ARBA00023212"/>
    </source>
</evidence>
<organism evidence="9 10">
    <name type="scientific">Priapulus caudatus</name>
    <name type="common">Priapulid worm</name>
    <dbReference type="NCBI Taxonomy" id="37621"/>
    <lineage>
        <taxon>Eukaryota</taxon>
        <taxon>Metazoa</taxon>
        <taxon>Ecdysozoa</taxon>
        <taxon>Scalidophora</taxon>
        <taxon>Priapulida</taxon>
        <taxon>Priapulimorpha</taxon>
        <taxon>Priapulimorphida</taxon>
        <taxon>Priapulidae</taxon>
        <taxon>Priapulus</taxon>
    </lineage>
</organism>
<proteinExistence type="predicted"/>
<accession>A0ABM1EXF9</accession>
<evidence type="ECO:0000256" key="5">
    <source>
        <dbReference type="ARBA" id="ARBA00023273"/>
    </source>
</evidence>
<dbReference type="Pfam" id="PF06565">
    <property type="entry name" value="DM10_dom"/>
    <property type="match status" value="3"/>
</dbReference>
<evidence type="ECO:0000256" key="7">
    <source>
        <dbReference type="ARBA" id="ARBA00039880"/>
    </source>
</evidence>
<evidence type="ECO:0000313" key="9">
    <source>
        <dbReference type="Proteomes" id="UP000695022"/>
    </source>
</evidence>
<comment type="function">
    <text evidence="6">Microtubule inner protein (MIP) part of the dynein-decorated doublet microtubules (DMTs) in cilia axoneme, which is required for motile cilia beating.</text>
</comment>
<keyword evidence="2" id="KW-0963">Cytoplasm</keyword>
<dbReference type="Gene3D" id="2.30.29.170">
    <property type="match status" value="3"/>
</dbReference>
<dbReference type="SUPFAM" id="SSF47473">
    <property type="entry name" value="EF-hand"/>
    <property type="match status" value="1"/>
</dbReference>
<evidence type="ECO:0000259" key="8">
    <source>
        <dbReference type="PROSITE" id="PS51336"/>
    </source>
</evidence>
<sequence>MSLFTLGTSATHTQGTSKFHKSHHFDYQNEVAMLVADNKSGSGSGSLESQLTLGGVNKPAWVAFDKQVLCFDAYFQESVQERQDEQYRIRNCKIYFHLEDDSVQVTERRVENSGIPQGTLIRRSRIPLPPPNENKFYTVEHFNIGKDVVMYNRSFKITNCDAFTVNFLTKLGIKVSQPISAPEDPYIKNRKEQEKSMQPLRPYEKYDTMRQFMDHDKHVLRFFCYWDDSDSMFGDSREMILYYFLADDTIEISEVIPPNSGRDATAKFLRRARLPKDIVPLHQPGEATSRTVLNVFGQGKDILDSLKTGAVPINYYTDADLQIGAVLNVWGRKFILCDCDEFTKMYYSTKCNIQDFTSVKYKTEETPAKPKTLPPYNGFGSEEDSRCSCMGLIPKPPRRDFKKFMEKDRRGLDSNVLRFIASLDTKKTVDRQFVISYFLSDDTIAVFEPPQRNSGVIGGKFLERGRIKRQSESDDDGCGQPEFYTASDLYVGARVEFNNHKFVLIDADEYAFRYMEKQSDEFPQAGIDAIVKKLQQHIADSPVENLMEEIRRSFTRNDVDASGFVYYEQFHNLLVQFSSGKLSEHEVITLGRYYGEKRPEELMDINTMAALAQQKIRRKGFENFAQLCRGLLQRDSGRTGLLNPNEVLQVCRAFRLPAADMVKKLIGKIECNEQGLMNYNDLVSYLNWRENPMPVPENTDIQVEDGGSAGKSDNLYKVNYTQFLELLMNKDTSNN</sequence>
<dbReference type="Proteomes" id="UP000695022">
    <property type="component" value="Unplaced"/>
</dbReference>
<dbReference type="PANTHER" id="PTHR12086:SF11">
    <property type="entry name" value="EF-HAND DOMAIN-CONTAINING FAMILY MEMBER C2"/>
    <property type="match status" value="1"/>
</dbReference>
<evidence type="ECO:0000256" key="1">
    <source>
        <dbReference type="ARBA" id="ARBA00004430"/>
    </source>
</evidence>
<keyword evidence="4" id="KW-0206">Cytoskeleton</keyword>
<feature type="domain" description="DM10" evidence="8">
    <location>
        <begin position="216"/>
        <end position="351"/>
    </location>
</feature>
<gene>
    <name evidence="10" type="primary">LOC106816764</name>
</gene>
<feature type="domain" description="DM10" evidence="8">
    <location>
        <begin position="65"/>
        <end position="172"/>
    </location>
</feature>
<evidence type="ECO:0000313" key="10">
    <source>
        <dbReference type="RefSeq" id="XP_014676880.1"/>
    </source>
</evidence>
<keyword evidence="9" id="KW-1185">Reference proteome</keyword>
<dbReference type="PANTHER" id="PTHR12086">
    <property type="entry name" value="EF-HAND DOMAIN C-TERMINAL CONTAINING PROTEIN"/>
    <property type="match status" value="1"/>
</dbReference>
<evidence type="ECO:0000256" key="6">
    <source>
        <dbReference type="ARBA" id="ARBA00035003"/>
    </source>
</evidence>
<dbReference type="RefSeq" id="XP_014676880.1">
    <property type="nucleotide sequence ID" value="XM_014821394.1"/>
</dbReference>
<dbReference type="SMART" id="SM00676">
    <property type="entry name" value="DM10"/>
    <property type="match status" value="3"/>
</dbReference>
<evidence type="ECO:0000256" key="3">
    <source>
        <dbReference type="ARBA" id="ARBA00022737"/>
    </source>
</evidence>
<keyword evidence="3" id="KW-0677">Repeat</keyword>
<protein>
    <recommendedName>
        <fullName evidence="7">EF-hand domain-containing family member C2</fullName>
    </recommendedName>
</protein>
<dbReference type="GeneID" id="106816764"/>
<name>A0ABM1EXF9_PRICU</name>
<keyword evidence="5" id="KW-0966">Cell projection</keyword>
<dbReference type="PROSITE" id="PS51336">
    <property type="entry name" value="DM10"/>
    <property type="match status" value="3"/>
</dbReference>